<protein>
    <submittedName>
        <fullName evidence="1">Uncharacterized protein</fullName>
    </submittedName>
</protein>
<comment type="caution">
    <text evidence="1">The sequence shown here is derived from an EMBL/GenBank/DDBJ whole genome shotgun (WGS) entry which is preliminary data.</text>
</comment>
<organism evidence="1">
    <name type="scientific">bioreactor metagenome</name>
    <dbReference type="NCBI Taxonomy" id="1076179"/>
    <lineage>
        <taxon>unclassified sequences</taxon>
        <taxon>metagenomes</taxon>
        <taxon>ecological metagenomes</taxon>
    </lineage>
</organism>
<reference evidence="1" key="1">
    <citation type="submission" date="2019-08" db="EMBL/GenBank/DDBJ databases">
        <authorList>
            <person name="Kucharzyk K."/>
            <person name="Murdoch R.W."/>
            <person name="Higgins S."/>
            <person name="Loffler F."/>
        </authorList>
    </citation>
    <scope>NUCLEOTIDE SEQUENCE</scope>
</reference>
<dbReference type="EMBL" id="VSSQ01078790">
    <property type="protein sequence ID" value="MPN28477.1"/>
    <property type="molecule type" value="Genomic_DNA"/>
</dbReference>
<accession>A0A645GNN6</accession>
<sequence length="78" mass="9085">MDCNNRYIICVPKISLVDIIAVGREETIIHNISIFFELYPYGIPVNIHFNNVEGITFFEYEGRTCVQRFPVVAINKYL</sequence>
<evidence type="ECO:0000313" key="1">
    <source>
        <dbReference type="EMBL" id="MPN28477.1"/>
    </source>
</evidence>
<proteinExistence type="predicted"/>
<name>A0A645GNN6_9ZZZZ</name>
<dbReference type="AlphaFoldDB" id="A0A645GNN6"/>
<gene>
    <name evidence="1" type="ORF">SDC9_175919</name>
</gene>